<dbReference type="Gene3D" id="3.30.420.10">
    <property type="entry name" value="Ribonuclease H-like superfamily/Ribonuclease H"/>
    <property type="match status" value="1"/>
</dbReference>
<evidence type="ECO:0000256" key="5">
    <source>
        <dbReference type="ARBA" id="ARBA00012180"/>
    </source>
</evidence>
<comment type="similarity">
    <text evidence="3">Belongs to the RNase H family.</text>
</comment>
<evidence type="ECO:0000256" key="3">
    <source>
        <dbReference type="ARBA" id="ARBA00005300"/>
    </source>
</evidence>
<dbReference type="InterPro" id="IPR002156">
    <property type="entry name" value="RNaseH_domain"/>
</dbReference>
<dbReference type="PANTHER" id="PTHR10642:SF26">
    <property type="entry name" value="RIBONUCLEASE H1"/>
    <property type="match status" value="1"/>
</dbReference>
<dbReference type="Pfam" id="PF00075">
    <property type="entry name" value="RNase_H"/>
    <property type="match status" value="1"/>
</dbReference>
<keyword evidence="10" id="KW-0460">Magnesium</keyword>
<keyword evidence="8" id="KW-0255">Endonuclease</keyword>
<evidence type="ECO:0000256" key="9">
    <source>
        <dbReference type="ARBA" id="ARBA00022801"/>
    </source>
</evidence>
<proteinExistence type="inferred from homology"/>
<dbReference type="EMBL" id="BMDE01000007">
    <property type="protein sequence ID" value="GGH95109.1"/>
    <property type="molecule type" value="Genomic_DNA"/>
</dbReference>
<dbReference type="RefSeq" id="WP_093985301.1">
    <property type="nucleotide sequence ID" value="NZ_BMDE01000007.1"/>
</dbReference>
<evidence type="ECO:0000256" key="6">
    <source>
        <dbReference type="ARBA" id="ARBA00022722"/>
    </source>
</evidence>
<dbReference type="PANTHER" id="PTHR10642">
    <property type="entry name" value="RIBONUCLEASE H1"/>
    <property type="match status" value="1"/>
</dbReference>
<dbReference type="PROSITE" id="PS50879">
    <property type="entry name" value="RNASE_H_1"/>
    <property type="match status" value="1"/>
</dbReference>
<protein>
    <recommendedName>
        <fullName evidence="5">ribonuclease H</fullName>
        <ecNumber evidence="5">3.1.26.4</ecNumber>
    </recommendedName>
</protein>
<evidence type="ECO:0000256" key="8">
    <source>
        <dbReference type="ARBA" id="ARBA00022759"/>
    </source>
</evidence>
<keyword evidence="9" id="KW-0378">Hydrolase</keyword>
<dbReference type="CDD" id="cd09278">
    <property type="entry name" value="RNase_HI_prokaryote_like"/>
    <property type="match status" value="1"/>
</dbReference>
<dbReference type="InterPro" id="IPR022892">
    <property type="entry name" value="RNaseHI"/>
</dbReference>
<organism evidence="12 13">
    <name type="scientific">Pseudomonas fluvialis</name>
    <dbReference type="NCBI Taxonomy" id="1793966"/>
    <lineage>
        <taxon>Bacteria</taxon>
        <taxon>Pseudomonadati</taxon>
        <taxon>Pseudomonadota</taxon>
        <taxon>Gammaproteobacteria</taxon>
        <taxon>Pseudomonadales</taxon>
        <taxon>Pseudomonadaceae</taxon>
        <taxon>Pseudomonas</taxon>
    </lineage>
</organism>
<evidence type="ECO:0000313" key="13">
    <source>
        <dbReference type="Proteomes" id="UP000655550"/>
    </source>
</evidence>
<comment type="caution">
    <text evidence="12">The sequence shown here is derived from an EMBL/GenBank/DDBJ whole genome shotgun (WGS) entry which is preliminary data.</text>
</comment>
<evidence type="ECO:0000256" key="2">
    <source>
        <dbReference type="ARBA" id="ARBA00001946"/>
    </source>
</evidence>
<dbReference type="SUPFAM" id="SSF53098">
    <property type="entry name" value="Ribonuclease H-like"/>
    <property type="match status" value="1"/>
</dbReference>
<sequence>MNTYTIYTDGACTNNGSPFAQAGWGAVLTNPQGDTLEIAGPVPEGQPQTNSRAELMAVAEALEQCKQPAPIILHTDNDYIAKALQGWLASWKAKGWKKSDKKPPEHLDLWQRVDQLLQGKEVTAHWVEAHSGVLGNERADALAKLGATGKTLRKRTKRPTEAA</sequence>
<dbReference type="InterPro" id="IPR050092">
    <property type="entry name" value="RNase_H"/>
</dbReference>
<dbReference type="InterPro" id="IPR012337">
    <property type="entry name" value="RNaseH-like_sf"/>
</dbReference>
<evidence type="ECO:0000313" key="12">
    <source>
        <dbReference type="EMBL" id="GGH95109.1"/>
    </source>
</evidence>
<evidence type="ECO:0000256" key="10">
    <source>
        <dbReference type="ARBA" id="ARBA00022842"/>
    </source>
</evidence>
<name>A0ABQ2APH0_9PSED</name>
<evidence type="ECO:0000256" key="7">
    <source>
        <dbReference type="ARBA" id="ARBA00022723"/>
    </source>
</evidence>
<evidence type="ECO:0000256" key="1">
    <source>
        <dbReference type="ARBA" id="ARBA00000077"/>
    </source>
</evidence>
<dbReference type="InterPro" id="IPR036397">
    <property type="entry name" value="RNaseH_sf"/>
</dbReference>
<keyword evidence="6" id="KW-0540">Nuclease</keyword>
<evidence type="ECO:0000259" key="11">
    <source>
        <dbReference type="PROSITE" id="PS50879"/>
    </source>
</evidence>
<accession>A0ABQ2APH0</accession>
<keyword evidence="7" id="KW-0479">Metal-binding</keyword>
<gene>
    <name evidence="12" type="primary">rnhA</name>
    <name evidence="12" type="ORF">GCM10007363_23610</name>
</gene>
<evidence type="ECO:0000256" key="4">
    <source>
        <dbReference type="ARBA" id="ARBA00011245"/>
    </source>
</evidence>
<comment type="subunit">
    <text evidence="4">Monomer.</text>
</comment>
<dbReference type="EC" id="3.1.26.4" evidence="5"/>
<reference evidence="13" key="1">
    <citation type="journal article" date="2019" name="Int. J. Syst. Evol. Microbiol.">
        <title>The Global Catalogue of Microorganisms (GCM) 10K type strain sequencing project: providing services to taxonomists for standard genome sequencing and annotation.</title>
        <authorList>
            <consortium name="The Broad Institute Genomics Platform"/>
            <consortium name="The Broad Institute Genome Sequencing Center for Infectious Disease"/>
            <person name="Wu L."/>
            <person name="Ma J."/>
        </authorList>
    </citation>
    <scope>NUCLEOTIDE SEQUENCE [LARGE SCALE GENOMIC DNA]</scope>
    <source>
        <strain evidence="13">CCM 8778</strain>
    </source>
</reference>
<keyword evidence="13" id="KW-1185">Reference proteome</keyword>
<feature type="domain" description="RNase H type-1" evidence="11">
    <location>
        <begin position="1"/>
        <end position="148"/>
    </location>
</feature>
<comment type="catalytic activity">
    <reaction evidence="1">
        <text>Endonucleolytic cleavage to 5'-phosphomonoester.</text>
        <dbReference type="EC" id="3.1.26.4"/>
    </reaction>
</comment>
<dbReference type="Proteomes" id="UP000655550">
    <property type="component" value="Unassembled WGS sequence"/>
</dbReference>
<comment type="cofactor">
    <cofactor evidence="2">
        <name>Mg(2+)</name>
        <dbReference type="ChEBI" id="CHEBI:18420"/>
    </cofactor>
</comment>